<protein>
    <submittedName>
        <fullName evidence="2">Uncharacterized protein</fullName>
    </submittedName>
</protein>
<reference evidence="2" key="1">
    <citation type="journal article" date="2009" name="Plant Mol. Biol.">
        <title>Insights into corn genes derived from large-scale cDNA sequencing.</title>
        <authorList>
            <person name="Alexandrov N.N."/>
            <person name="Brover V.V."/>
            <person name="Freidin S."/>
            <person name="Troukhan M.E."/>
            <person name="Tatarinova T.V."/>
            <person name="Zhang H."/>
            <person name="Swaller T.J."/>
            <person name="Lu Y.P."/>
            <person name="Bouck J."/>
            <person name="Flavell R.B."/>
            <person name="Feldmann K.A."/>
        </authorList>
    </citation>
    <scope>NUCLEOTIDE SEQUENCE</scope>
</reference>
<dbReference type="EMBL" id="EU963838">
    <property type="protein sequence ID" value="ACG35956.1"/>
    <property type="molecule type" value="mRNA"/>
</dbReference>
<dbReference type="AlphaFoldDB" id="B6TFS3"/>
<sequence>MLRFGYVTALGRRGVADVSAPSRHREIADKHTVRNNGYLKHEKSTHLTLLNSSVNTLNGCGVCMTFSLSLYGSSGCIGNLSRSQSLPDSKPKRSLRKKYQDSSTGNRRRWQSGLEAMEKNVSISVSLEGNISSIPNSIANDSKTSMENRVDTSFINHGTISF</sequence>
<dbReference type="ExpressionAtlas" id="B6TFS3">
    <property type="expression patterns" value="baseline and differential"/>
</dbReference>
<organism evidence="2">
    <name type="scientific">Zea mays</name>
    <name type="common">Maize</name>
    <dbReference type="NCBI Taxonomy" id="4577"/>
    <lineage>
        <taxon>Eukaryota</taxon>
        <taxon>Viridiplantae</taxon>
        <taxon>Streptophyta</taxon>
        <taxon>Embryophyta</taxon>
        <taxon>Tracheophyta</taxon>
        <taxon>Spermatophyta</taxon>
        <taxon>Magnoliopsida</taxon>
        <taxon>Liliopsida</taxon>
        <taxon>Poales</taxon>
        <taxon>Poaceae</taxon>
        <taxon>PACMAD clade</taxon>
        <taxon>Panicoideae</taxon>
        <taxon>Andropogonodae</taxon>
        <taxon>Andropogoneae</taxon>
        <taxon>Tripsacinae</taxon>
        <taxon>Zea</taxon>
    </lineage>
</organism>
<proteinExistence type="evidence at transcript level"/>
<evidence type="ECO:0000313" key="2">
    <source>
        <dbReference type="EMBL" id="ACG35956.1"/>
    </source>
</evidence>
<name>B6TFS3_MAIZE</name>
<accession>B6TFS3</accession>
<feature type="region of interest" description="Disordered" evidence="1">
    <location>
        <begin position="82"/>
        <end position="113"/>
    </location>
</feature>
<evidence type="ECO:0000256" key="1">
    <source>
        <dbReference type="SAM" id="MobiDB-lite"/>
    </source>
</evidence>